<dbReference type="Proteomes" id="UP000008825">
    <property type="component" value="Chromosome"/>
</dbReference>
<accession>B5EEV3</accession>
<keyword evidence="1" id="KW-0812">Transmembrane</keyword>
<reference evidence="2 3" key="2">
    <citation type="journal article" date="2010" name="BMC Genomics">
        <title>The genome of Geobacter bemidjiensis, exemplar for the subsurface clade of Geobacter species that predominate in Fe(III)-reducing subsurface environments.</title>
        <authorList>
            <person name="Aklujkar M."/>
            <person name="Young N.D."/>
            <person name="Holmes D."/>
            <person name="Chavan M."/>
            <person name="Risso C."/>
            <person name="Kiss H.E."/>
            <person name="Han C.S."/>
            <person name="Land M.L."/>
            <person name="Lovley D.R."/>
        </authorList>
    </citation>
    <scope>NUCLEOTIDE SEQUENCE [LARGE SCALE GENOMIC DNA]</scope>
    <source>
        <strain evidence="3">ATCC BAA-1014 / DSM 16622 / JCM 12645 / Bem</strain>
    </source>
</reference>
<evidence type="ECO:0000313" key="3">
    <source>
        <dbReference type="Proteomes" id="UP000008825"/>
    </source>
</evidence>
<feature type="transmembrane region" description="Helical" evidence="1">
    <location>
        <begin position="82"/>
        <end position="101"/>
    </location>
</feature>
<proteinExistence type="predicted"/>
<reference evidence="2 3" key="1">
    <citation type="submission" date="2008-07" db="EMBL/GenBank/DDBJ databases">
        <title>Complete sequence of Geobacter bemidjiensis BEM.</title>
        <authorList>
            <consortium name="US DOE Joint Genome Institute"/>
            <person name="Lucas S."/>
            <person name="Copeland A."/>
            <person name="Lapidus A."/>
            <person name="Glavina del Rio T."/>
            <person name="Dalin E."/>
            <person name="Tice H."/>
            <person name="Bruce D."/>
            <person name="Goodwin L."/>
            <person name="Pitluck S."/>
            <person name="Kiss H."/>
            <person name="Brettin T."/>
            <person name="Detter J.C."/>
            <person name="Han C."/>
            <person name="Kuske C.R."/>
            <person name="Schmutz J."/>
            <person name="Larimer F."/>
            <person name="Land M."/>
            <person name="Hauser L."/>
            <person name="Kyrpides N."/>
            <person name="Lykidis A."/>
            <person name="Lovley D."/>
            <person name="Richardson P."/>
        </authorList>
    </citation>
    <scope>NUCLEOTIDE SEQUENCE [LARGE SCALE GENOMIC DNA]</scope>
    <source>
        <strain evidence="3">ATCC BAA-1014 / DSM 16622 / JCM 12645 / Bem</strain>
    </source>
</reference>
<dbReference type="HOGENOM" id="CLU_1658309_0_0_7"/>
<sequence length="171" mass="18960">MFTGNQASPLERRHPILTGMAAGLVAGAVAGASERLLDRLVSKKQKRRDRKVREGSAHQVAGPRFASKLLGRRLDPQEKRRVNLAFGVVYGLGWGLIHGGLRKRFPVLARWGGLPFAIPFFFACDGVIAPALRLSPRLDRVPWQPSVKEMGNHIAWSAAAEWVHRLAARMR</sequence>
<name>B5EEV3_CITBB</name>
<keyword evidence="1" id="KW-0472">Membrane</keyword>
<feature type="transmembrane region" description="Helical" evidence="1">
    <location>
        <begin position="16"/>
        <end position="37"/>
    </location>
</feature>
<evidence type="ECO:0000256" key="1">
    <source>
        <dbReference type="SAM" id="Phobius"/>
    </source>
</evidence>
<gene>
    <name evidence="2" type="ordered locus">Gbem_0826</name>
</gene>
<keyword evidence="3" id="KW-1185">Reference proteome</keyword>
<dbReference type="RefSeq" id="WP_012529260.1">
    <property type="nucleotide sequence ID" value="NC_011146.1"/>
</dbReference>
<feature type="transmembrane region" description="Helical" evidence="1">
    <location>
        <begin position="113"/>
        <end position="132"/>
    </location>
</feature>
<dbReference type="AlphaFoldDB" id="B5EEV3"/>
<organism evidence="2 3">
    <name type="scientific">Citrifermentans bemidjiense (strain ATCC BAA-1014 / DSM 16622 / JCM 12645 / Bem)</name>
    <name type="common">Geobacter bemidjiensis</name>
    <dbReference type="NCBI Taxonomy" id="404380"/>
    <lineage>
        <taxon>Bacteria</taxon>
        <taxon>Pseudomonadati</taxon>
        <taxon>Thermodesulfobacteriota</taxon>
        <taxon>Desulfuromonadia</taxon>
        <taxon>Geobacterales</taxon>
        <taxon>Geobacteraceae</taxon>
        <taxon>Citrifermentans</taxon>
    </lineage>
</organism>
<dbReference type="EMBL" id="CP001124">
    <property type="protein sequence ID" value="ACH37849.1"/>
    <property type="molecule type" value="Genomic_DNA"/>
</dbReference>
<dbReference type="KEGG" id="gbm:Gbem_0826"/>
<keyword evidence="1" id="KW-1133">Transmembrane helix</keyword>
<protein>
    <recommendedName>
        <fullName evidence="4">DUF1440 domain-containing protein</fullName>
    </recommendedName>
</protein>
<evidence type="ECO:0000313" key="2">
    <source>
        <dbReference type="EMBL" id="ACH37849.1"/>
    </source>
</evidence>
<evidence type="ECO:0008006" key="4">
    <source>
        <dbReference type="Google" id="ProtNLM"/>
    </source>
</evidence>
<dbReference type="OrthoDB" id="5395901at2"/>
<dbReference type="STRING" id="404380.Gbem_0826"/>